<accession>A0A8J4RJ58</accession>
<evidence type="ECO:0000313" key="2">
    <source>
        <dbReference type="EMBL" id="KAF3965312.1"/>
    </source>
</evidence>
<dbReference type="Proteomes" id="UP000737018">
    <property type="component" value="Unassembled WGS sequence"/>
</dbReference>
<comment type="caution">
    <text evidence="2">The sequence shown here is derived from an EMBL/GenBank/DDBJ whole genome shotgun (WGS) entry which is preliminary data.</text>
</comment>
<reference evidence="2" key="1">
    <citation type="submission" date="2020-03" db="EMBL/GenBank/DDBJ databases">
        <title>Castanea mollissima Vanexum genome sequencing.</title>
        <authorList>
            <person name="Staton M."/>
        </authorList>
    </citation>
    <scope>NUCLEOTIDE SEQUENCE</scope>
    <source>
        <tissue evidence="2">Leaf</tissue>
    </source>
</reference>
<dbReference type="EMBL" id="JRKL02001215">
    <property type="protein sequence ID" value="KAF3965312.1"/>
    <property type="molecule type" value="Genomic_DNA"/>
</dbReference>
<evidence type="ECO:0000256" key="1">
    <source>
        <dbReference type="SAM" id="Phobius"/>
    </source>
</evidence>
<keyword evidence="1" id="KW-1133">Transmembrane helix</keyword>
<proteinExistence type="predicted"/>
<protein>
    <submittedName>
        <fullName evidence="2">Uncharacterized protein</fullName>
    </submittedName>
</protein>
<name>A0A8J4RJ58_9ROSI</name>
<keyword evidence="3" id="KW-1185">Reference proteome</keyword>
<dbReference type="AlphaFoldDB" id="A0A8J4RJ58"/>
<feature type="transmembrane region" description="Helical" evidence="1">
    <location>
        <begin position="63"/>
        <end position="88"/>
    </location>
</feature>
<gene>
    <name evidence="2" type="ORF">CMV_010490</name>
</gene>
<evidence type="ECO:0000313" key="3">
    <source>
        <dbReference type="Proteomes" id="UP000737018"/>
    </source>
</evidence>
<keyword evidence="1" id="KW-0812">Transmembrane</keyword>
<keyword evidence="1" id="KW-0472">Membrane</keyword>
<organism evidence="2 3">
    <name type="scientific">Castanea mollissima</name>
    <name type="common">Chinese chestnut</name>
    <dbReference type="NCBI Taxonomy" id="60419"/>
    <lineage>
        <taxon>Eukaryota</taxon>
        <taxon>Viridiplantae</taxon>
        <taxon>Streptophyta</taxon>
        <taxon>Embryophyta</taxon>
        <taxon>Tracheophyta</taxon>
        <taxon>Spermatophyta</taxon>
        <taxon>Magnoliopsida</taxon>
        <taxon>eudicotyledons</taxon>
        <taxon>Gunneridae</taxon>
        <taxon>Pentapetalae</taxon>
        <taxon>rosids</taxon>
        <taxon>fabids</taxon>
        <taxon>Fagales</taxon>
        <taxon>Fagaceae</taxon>
        <taxon>Castanea</taxon>
    </lineage>
</organism>
<sequence>MRYIYRFGSAPSSVRDFSSEDFTASALDVPSRSDHWRRPRRSVVDAVREGRRRLQLVVYNYKIFSFGFSPPIGQITFSFSFFFFRFFIHSPLLRINYSICSLEPIKQKLVR</sequence>